<evidence type="ECO:0000313" key="1">
    <source>
        <dbReference type="EMBL" id="PZR77598.1"/>
    </source>
</evidence>
<proteinExistence type="predicted"/>
<dbReference type="AlphaFoldDB" id="A0A2W5ZW77"/>
<reference evidence="1 2" key="1">
    <citation type="journal article" date="2017" name="Nature">
        <title>Atmospheric trace gases support primary production in Antarctic desert surface soil.</title>
        <authorList>
            <person name="Ji M."/>
            <person name="Greening C."/>
            <person name="Vanwonterghem I."/>
            <person name="Carere C.R."/>
            <person name="Bay S.K."/>
            <person name="Steen J.A."/>
            <person name="Montgomery K."/>
            <person name="Lines T."/>
            <person name="Beardall J."/>
            <person name="van Dorst J."/>
            <person name="Snape I."/>
            <person name="Stott M.B."/>
            <person name="Hugenholtz P."/>
            <person name="Ferrari B.C."/>
        </authorList>
    </citation>
    <scope>NUCLEOTIDE SEQUENCE [LARGE SCALE GENOMIC DNA]</scope>
    <source>
        <strain evidence="1">RRmetagenome_bin12</strain>
    </source>
</reference>
<sequence length="202" mass="22254">MRRGAAPAFPHRRADALVATLRLRWSEHEARKPYARPFMVSFVDDSGSDLGSVALNGSDLLYWSQFGAAVAALSGELFVFDSVDSAADPQRAWLERLAPLLPAADAISVTPRSTFDHERGRVFGFAVAGDGAAEAVVDAPTLLEYQEFQAALVHQTGRLLRVPSVEAIDDGAPRRRAWLQWLRRVVVRPASDEAMTATWPWR</sequence>
<name>A0A2W5ZW77_9BACT</name>
<gene>
    <name evidence="1" type="ORF">DLM65_15265</name>
</gene>
<protein>
    <submittedName>
        <fullName evidence="1">Uncharacterized protein</fullName>
    </submittedName>
</protein>
<dbReference type="Proteomes" id="UP000248724">
    <property type="component" value="Unassembled WGS sequence"/>
</dbReference>
<accession>A0A2W5ZW77</accession>
<organism evidence="1 2">
    <name type="scientific">Candidatus Aeolococcus gillhamiae</name>
    <dbReference type="NCBI Taxonomy" id="3127015"/>
    <lineage>
        <taxon>Bacteria</taxon>
        <taxon>Bacillati</taxon>
        <taxon>Candidatus Dormiibacterota</taxon>
        <taxon>Candidatus Dormibacteria</taxon>
        <taxon>Candidatus Aeolococcales</taxon>
        <taxon>Candidatus Aeolococcaceae</taxon>
        <taxon>Candidatus Aeolococcus</taxon>
    </lineage>
</organism>
<evidence type="ECO:0000313" key="2">
    <source>
        <dbReference type="Proteomes" id="UP000248724"/>
    </source>
</evidence>
<dbReference type="EMBL" id="QHBU01000292">
    <property type="protein sequence ID" value="PZR77598.1"/>
    <property type="molecule type" value="Genomic_DNA"/>
</dbReference>
<comment type="caution">
    <text evidence="1">The sequence shown here is derived from an EMBL/GenBank/DDBJ whole genome shotgun (WGS) entry which is preliminary data.</text>
</comment>